<evidence type="ECO:0000313" key="3">
    <source>
        <dbReference type="EMBL" id="KAK5987075.1"/>
    </source>
</evidence>
<evidence type="ECO:0000313" key="4">
    <source>
        <dbReference type="Proteomes" id="UP001338125"/>
    </source>
</evidence>
<name>A0ABR0S5M7_9HYPO</name>
<protein>
    <recommendedName>
        <fullName evidence="2">F-box domain-containing protein</fullName>
    </recommendedName>
</protein>
<comment type="caution">
    <text evidence="3">The sequence shown here is derived from an EMBL/GenBank/DDBJ whole genome shotgun (WGS) entry which is preliminary data.</text>
</comment>
<keyword evidence="4" id="KW-1185">Reference proteome</keyword>
<reference evidence="3 4" key="1">
    <citation type="submission" date="2024-01" db="EMBL/GenBank/DDBJ databases">
        <title>Complete genome of Cladobotryum mycophilum ATHUM6906.</title>
        <authorList>
            <person name="Christinaki A.C."/>
            <person name="Myridakis A.I."/>
            <person name="Kouvelis V.N."/>
        </authorList>
    </citation>
    <scope>NUCLEOTIDE SEQUENCE [LARGE SCALE GENOMIC DNA]</scope>
    <source>
        <strain evidence="3 4">ATHUM6906</strain>
    </source>
</reference>
<dbReference type="Pfam" id="PF12937">
    <property type="entry name" value="F-box-like"/>
    <property type="match status" value="1"/>
</dbReference>
<dbReference type="InterPro" id="IPR036047">
    <property type="entry name" value="F-box-like_dom_sf"/>
</dbReference>
<evidence type="ECO:0000256" key="1">
    <source>
        <dbReference type="SAM" id="MobiDB-lite"/>
    </source>
</evidence>
<organism evidence="3 4">
    <name type="scientific">Cladobotryum mycophilum</name>
    <dbReference type="NCBI Taxonomy" id="491253"/>
    <lineage>
        <taxon>Eukaryota</taxon>
        <taxon>Fungi</taxon>
        <taxon>Dikarya</taxon>
        <taxon>Ascomycota</taxon>
        <taxon>Pezizomycotina</taxon>
        <taxon>Sordariomycetes</taxon>
        <taxon>Hypocreomycetidae</taxon>
        <taxon>Hypocreales</taxon>
        <taxon>Hypocreaceae</taxon>
        <taxon>Cladobotryum</taxon>
    </lineage>
</organism>
<sequence>MDSLPLELLLQILSQLPPSSSKHARLTCHKFNHALAKHTFATLASFLDPDVALSTLQDMAADLRRRPRAIWSPSCSVPKGLPVPTSFLVAVCVAVRGTSAPMACEGDAEEGAVVPSSGESRDESAGAESITACGFGRRIGREDITEEVLRQALFRYALYLSYVYEGQGEAPQLWVLNPKHWVGRA</sequence>
<dbReference type="PROSITE" id="PS50181">
    <property type="entry name" value="FBOX"/>
    <property type="match status" value="1"/>
</dbReference>
<proteinExistence type="predicted"/>
<dbReference type="Gene3D" id="1.20.1280.50">
    <property type="match status" value="1"/>
</dbReference>
<feature type="domain" description="F-box" evidence="2">
    <location>
        <begin position="1"/>
        <end position="43"/>
    </location>
</feature>
<evidence type="ECO:0000259" key="2">
    <source>
        <dbReference type="PROSITE" id="PS50181"/>
    </source>
</evidence>
<gene>
    <name evidence="3" type="ORF">PT974_11193</name>
</gene>
<dbReference type="Proteomes" id="UP001338125">
    <property type="component" value="Unassembled WGS sequence"/>
</dbReference>
<feature type="region of interest" description="Disordered" evidence="1">
    <location>
        <begin position="106"/>
        <end position="127"/>
    </location>
</feature>
<dbReference type="InterPro" id="IPR001810">
    <property type="entry name" value="F-box_dom"/>
</dbReference>
<dbReference type="SUPFAM" id="SSF81383">
    <property type="entry name" value="F-box domain"/>
    <property type="match status" value="1"/>
</dbReference>
<dbReference type="EMBL" id="JAVFKD010000016">
    <property type="protein sequence ID" value="KAK5987075.1"/>
    <property type="molecule type" value="Genomic_DNA"/>
</dbReference>
<accession>A0ABR0S5M7</accession>
<dbReference type="SMART" id="SM00256">
    <property type="entry name" value="FBOX"/>
    <property type="match status" value="1"/>
</dbReference>